<accession>A0ABT5UUW0</accession>
<organism evidence="2 3">
    <name type="scientific">Eubacterium limosum</name>
    <dbReference type="NCBI Taxonomy" id="1736"/>
    <lineage>
        <taxon>Bacteria</taxon>
        <taxon>Bacillati</taxon>
        <taxon>Bacillota</taxon>
        <taxon>Clostridia</taxon>
        <taxon>Eubacteriales</taxon>
        <taxon>Eubacteriaceae</taxon>
        <taxon>Eubacterium</taxon>
    </lineage>
</organism>
<sequence length="74" mass="8821">MEIKKAPYISERIINIEELEKKIKTLKIESSMLVTELEKSNCDIDFLRKVACKLDSGIKEAMEFEFHIDRRRIY</sequence>
<proteinExistence type="predicted"/>
<dbReference type="RefSeq" id="WP_274703029.1">
    <property type="nucleotide sequence ID" value="NZ_JAQSVD010000018.1"/>
</dbReference>
<evidence type="ECO:0000313" key="3">
    <source>
        <dbReference type="Proteomes" id="UP001215087"/>
    </source>
</evidence>
<name>A0ABT5UUW0_EUBLI</name>
<keyword evidence="1" id="KW-0175">Coiled coil</keyword>
<comment type="caution">
    <text evidence="2">The sequence shown here is derived from an EMBL/GenBank/DDBJ whole genome shotgun (WGS) entry which is preliminary data.</text>
</comment>
<keyword evidence="3" id="KW-1185">Reference proteome</keyword>
<evidence type="ECO:0000256" key="1">
    <source>
        <dbReference type="SAM" id="Coils"/>
    </source>
</evidence>
<reference evidence="2 3" key="1">
    <citation type="submission" date="2023-02" db="EMBL/GenBank/DDBJ databases">
        <title>Comparative genome analysis of Eubacterium limosum species.</title>
        <authorList>
            <person name="Bak J.E."/>
        </authorList>
    </citation>
    <scope>NUCLEOTIDE SEQUENCE [LARGE SCALE GENOMIC DNA]</scope>
    <source>
        <strain evidence="2 3">KGMB01548</strain>
    </source>
</reference>
<evidence type="ECO:0000313" key="2">
    <source>
        <dbReference type="EMBL" id="MDE1472723.1"/>
    </source>
</evidence>
<evidence type="ECO:0008006" key="4">
    <source>
        <dbReference type="Google" id="ProtNLM"/>
    </source>
</evidence>
<dbReference type="EMBL" id="JAQSVD010000018">
    <property type="protein sequence ID" value="MDE1472723.1"/>
    <property type="molecule type" value="Genomic_DNA"/>
</dbReference>
<gene>
    <name evidence="2" type="ORF">PTZ04_20900</name>
</gene>
<protein>
    <recommendedName>
        <fullName evidence="4">Spo0E like sporulation regulatory protein</fullName>
    </recommendedName>
</protein>
<dbReference type="Proteomes" id="UP001215087">
    <property type="component" value="Unassembled WGS sequence"/>
</dbReference>
<feature type="coiled-coil region" evidence="1">
    <location>
        <begin position="9"/>
        <end position="36"/>
    </location>
</feature>